<dbReference type="InterPro" id="IPR016130">
    <property type="entry name" value="Tyr_Pase_AS"/>
</dbReference>
<evidence type="ECO:0000256" key="7">
    <source>
        <dbReference type="ARBA" id="ARBA00047927"/>
    </source>
</evidence>
<comment type="subcellular location">
    <subcellularLocation>
        <location evidence="1">Cytoplasm</location>
    </subcellularLocation>
</comment>
<accession>A0A194VG24</accession>
<dbReference type="EMBL" id="KN714835">
    <property type="protein sequence ID" value="KUI62818.1"/>
    <property type="molecule type" value="Genomic_DNA"/>
</dbReference>
<keyword evidence="3" id="KW-0963">Cytoplasm</keyword>
<protein>
    <recommendedName>
        <fullName evidence="2">diphosphoinositol-polyphosphate diphosphatase</fullName>
        <ecNumber evidence="2">3.6.1.52</ecNumber>
    </recommendedName>
</protein>
<dbReference type="FunFam" id="3.90.190.10:FF:000035">
    <property type="entry name" value="Tyrosine phosphatase, putative"/>
    <property type="match status" value="1"/>
</dbReference>
<dbReference type="PROSITE" id="PS50054">
    <property type="entry name" value="TYR_PHOSPHATASE_DUAL"/>
    <property type="match status" value="1"/>
</dbReference>
<keyword evidence="9" id="KW-0812">Transmembrane</keyword>
<keyword evidence="9" id="KW-0472">Membrane</keyword>
<dbReference type="InterPro" id="IPR029021">
    <property type="entry name" value="Prot-tyrosine_phosphatase-like"/>
</dbReference>
<dbReference type="SUPFAM" id="SSF52799">
    <property type="entry name" value="(Phosphotyrosine protein) phosphatases II"/>
    <property type="match status" value="1"/>
</dbReference>
<evidence type="ECO:0000256" key="9">
    <source>
        <dbReference type="SAM" id="Phobius"/>
    </source>
</evidence>
<dbReference type="Gene3D" id="3.90.190.10">
    <property type="entry name" value="Protein tyrosine phosphatase superfamily"/>
    <property type="match status" value="1"/>
</dbReference>
<reference evidence="13" key="1">
    <citation type="submission" date="2014-12" db="EMBL/GenBank/DDBJ databases">
        <title>Genome Sequence of Valsa Canker Pathogens Uncovers a Specific Adaption of Colonization on Woody Bark.</title>
        <authorList>
            <person name="Yin Z."/>
            <person name="Liu H."/>
            <person name="Gao X."/>
            <person name="Li Z."/>
            <person name="Song N."/>
            <person name="Ke X."/>
            <person name="Dai Q."/>
            <person name="Wu Y."/>
            <person name="Sun Y."/>
            <person name="Xu J.-R."/>
            <person name="Kang Z.K."/>
            <person name="Wang L."/>
            <person name="Huang L."/>
        </authorList>
    </citation>
    <scope>NUCLEOTIDE SEQUENCE [LARGE SCALE GENOMIC DNA]</scope>
    <source>
        <strain evidence="13">SXYL134</strain>
    </source>
</reference>
<feature type="region of interest" description="Disordered" evidence="8">
    <location>
        <begin position="1"/>
        <end position="27"/>
    </location>
</feature>
<evidence type="ECO:0000259" key="11">
    <source>
        <dbReference type="PROSITE" id="PS50056"/>
    </source>
</evidence>
<evidence type="ECO:0000259" key="10">
    <source>
        <dbReference type="PROSITE" id="PS50054"/>
    </source>
</evidence>
<keyword evidence="9" id="KW-1133">Transmembrane helix</keyword>
<dbReference type="Proteomes" id="UP000078576">
    <property type="component" value="Unassembled WGS sequence"/>
</dbReference>
<evidence type="ECO:0000256" key="5">
    <source>
        <dbReference type="ARBA" id="ARBA00044949"/>
    </source>
</evidence>
<comment type="catalytic activity">
    <reaction evidence="6">
        <text>5-diphospho-1D-myo-inositol 1,2,3,4,6-pentakisphosphate + H2O = 1D-myo-inositol hexakisphosphate + phosphate + H(+)</text>
        <dbReference type="Rhea" id="RHEA:22384"/>
        <dbReference type="ChEBI" id="CHEBI:15377"/>
        <dbReference type="ChEBI" id="CHEBI:15378"/>
        <dbReference type="ChEBI" id="CHEBI:43474"/>
        <dbReference type="ChEBI" id="CHEBI:58130"/>
        <dbReference type="ChEBI" id="CHEBI:58628"/>
        <dbReference type="EC" id="3.6.1.52"/>
    </reaction>
    <physiologicalReaction direction="left-to-right" evidence="6">
        <dbReference type="Rhea" id="RHEA:22385"/>
    </physiologicalReaction>
</comment>
<dbReference type="GO" id="GO:0052840">
    <property type="term" value="F:inositol diphosphate tetrakisphosphate diphosphatase activity"/>
    <property type="evidence" value="ECO:0007669"/>
    <property type="project" value="TreeGrafter"/>
</dbReference>
<gene>
    <name evidence="12" type="ORF">VP1G_09950</name>
</gene>
<proteinExistence type="inferred from homology"/>
<keyword evidence="4" id="KW-0378">Hydrolase</keyword>
<evidence type="ECO:0000256" key="1">
    <source>
        <dbReference type="ARBA" id="ARBA00004496"/>
    </source>
</evidence>
<evidence type="ECO:0000256" key="8">
    <source>
        <dbReference type="SAM" id="MobiDB-lite"/>
    </source>
</evidence>
<keyword evidence="13" id="KW-1185">Reference proteome</keyword>
<organism evidence="12 13">
    <name type="scientific">Cytospora mali</name>
    <name type="common">Apple Valsa canker fungus</name>
    <name type="synonym">Valsa mali</name>
    <dbReference type="NCBI Taxonomy" id="578113"/>
    <lineage>
        <taxon>Eukaryota</taxon>
        <taxon>Fungi</taxon>
        <taxon>Dikarya</taxon>
        <taxon>Ascomycota</taxon>
        <taxon>Pezizomycotina</taxon>
        <taxon>Sordariomycetes</taxon>
        <taxon>Sordariomycetidae</taxon>
        <taxon>Diaporthales</taxon>
        <taxon>Cytosporaceae</taxon>
        <taxon>Cytospora</taxon>
    </lineage>
</organism>
<dbReference type="AlphaFoldDB" id="A0A194VG24"/>
<evidence type="ECO:0000256" key="4">
    <source>
        <dbReference type="ARBA" id="ARBA00022801"/>
    </source>
</evidence>
<feature type="compositionally biased region" description="Polar residues" evidence="8">
    <location>
        <begin position="47"/>
        <end position="63"/>
    </location>
</feature>
<dbReference type="PROSITE" id="PS00383">
    <property type="entry name" value="TYR_PHOSPHATASE_1"/>
    <property type="match status" value="1"/>
</dbReference>
<evidence type="ECO:0000313" key="13">
    <source>
        <dbReference type="Proteomes" id="UP000078576"/>
    </source>
</evidence>
<dbReference type="InterPro" id="IPR000387">
    <property type="entry name" value="Tyr_Pase_dom"/>
</dbReference>
<comment type="catalytic activity">
    <reaction evidence="7">
        <text>1,5-bis(diphospho)-1D-myo-inositol 2,3,4,6-tetrakisphosphate + H2O = 1-diphospho-1D-myo-inositol 2,3,4,5,6-pentakisphosphate + phosphate + 2 H(+)</text>
        <dbReference type="Rhea" id="RHEA:79699"/>
        <dbReference type="ChEBI" id="CHEBI:15377"/>
        <dbReference type="ChEBI" id="CHEBI:15378"/>
        <dbReference type="ChEBI" id="CHEBI:43474"/>
        <dbReference type="ChEBI" id="CHEBI:74946"/>
        <dbReference type="ChEBI" id="CHEBI:77983"/>
        <dbReference type="EC" id="3.6.1.52"/>
    </reaction>
    <physiologicalReaction direction="left-to-right" evidence="7">
        <dbReference type="Rhea" id="RHEA:79700"/>
    </physiologicalReaction>
</comment>
<dbReference type="PANTHER" id="PTHR31126:SF48">
    <property type="entry name" value="INOSITOL PHOSPHATASE SIW14"/>
    <property type="match status" value="1"/>
</dbReference>
<dbReference type="PROSITE" id="PS50056">
    <property type="entry name" value="TYR_PHOSPHATASE_2"/>
    <property type="match status" value="1"/>
</dbReference>
<dbReference type="STRING" id="694573.A0A194VG24"/>
<dbReference type="InterPro" id="IPR004861">
    <property type="entry name" value="Siw14-like"/>
</dbReference>
<evidence type="ECO:0000256" key="6">
    <source>
        <dbReference type="ARBA" id="ARBA00047342"/>
    </source>
</evidence>
<comment type="similarity">
    <text evidence="5">Belongs to the protein-tyrosine phosphatase family. Atypical dual-specificity phosphatase Siw14-like subfamily.</text>
</comment>
<dbReference type="PANTHER" id="PTHR31126">
    <property type="entry name" value="TYROSINE-PROTEIN PHOSPHATASE"/>
    <property type="match status" value="1"/>
</dbReference>
<feature type="compositionally biased region" description="Polar residues" evidence="8">
    <location>
        <begin position="1"/>
        <end position="10"/>
    </location>
</feature>
<dbReference type="GO" id="GO:0005737">
    <property type="term" value="C:cytoplasm"/>
    <property type="evidence" value="ECO:0007669"/>
    <property type="project" value="UniProtKB-SubCell"/>
</dbReference>
<evidence type="ECO:0000313" key="12">
    <source>
        <dbReference type="EMBL" id="KUI62818.1"/>
    </source>
</evidence>
<dbReference type="Pfam" id="PF03162">
    <property type="entry name" value="Y_phosphatase2"/>
    <property type="match status" value="1"/>
</dbReference>
<name>A0A194VG24_CYTMA</name>
<feature type="transmembrane region" description="Helical" evidence="9">
    <location>
        <begin position="254"/>
        <end position="274"/>
    </location>
</feature>
<evidence type="ECO:0000256" key="2">
    <source>
        <dbReference type="ARBA" id="ARBA00012527"/>
    </source>
</evidence>
<feature type="region of interest" description="Disordered" evidence="8">
    <location>
        <begin position="47"/>
        <end position="85"/>
    </location>
</feature>
<evidence type="ECO:0000256" key="3">
    <source>
        <dbReference type="ARBA" id="ARBA00022490"/>
    </source>
</evidence>
<dbReference type="GO" id="GO:0016791">
    <property type="term" value="F:phosphatase activity"/>
    <property type="evidence" value="ECO:0007669"/>
    <property type="project" value="TreeGrafter"/>
</dbReference>
<feature type="domain" description="Tyrosine-protein phosphatase" evidence="10">
    <location>
        <begin position="88"/>
        <end position="239"/>
    </location>
</feature>
<feature type="domain" description="Tyrosine specific protein phosphatases" evidence="11">
    <location>
        <begin position="160"/>
        <end position="191"/>
    </location>
</feature>
<dbReference type="InterPro" id="IPR020422">
    <property type="entry name" value="TYR_PHOSPHATASE_DUAL_dom"/>
</dbReference>
<feature type="compositionally biased region" description="Basic and acidic residues" evidence="8">
    <location>
        <begin position="72"/>
        <end position="82"/>
    </location>
</feature>
<sequence>MDSIKTNNTADSHKGLQQRKSFSNMIDHDGIEDADVVGGVAAQSIEMQRSNSGQTSIESWNSASSTTTESSLSKELDEEKTIPDQPTNFGIVVPGVYRSSFPQESDYAFIQKLKLKTIITLVDKEFPETFHPFMQANGIQHRHITMQGTKKETIPVSTMASILEVVHDKCNHPVLIHCNQGRHRTGCVVALVRKMQNWHMDRILDEYKAFAAPKPRDCDVEYVTNFKVSEIQHLALVPLSDTLPVQHPVEPRRLRFLVVSFFFLFICWNTFRVFRQLGKQSNQNGSPSSL</sequence>
<dbReference type="EC" id="3.6.1.52" evidence="2"/>
<dbReference type="OrthoDB" id="6375174at2759"/>